<evidence type="ECO:0000256" key="3">
    <source>
        <dbReference type="ARBA" id="ARBA00022946"/>
    </source>
</evidence>
<sequence length="99" mass="10690">MFGGSEPGAGAGKGGGAGGSIREAGGSLARRGAALEDEYFRRQEAEQLKELRKRARINPKPLRVPGLKNTLMRMRQTRMLVLATTIIGQALVTITPSRW</sequence>
<comment type="caution">
    <text evidence="7">The sequence shown here is derived from an EMBL/GenBank/DDBJ whole genome shotgun (WGS) entry which is preliminary data.</text>
</comment>
<dbReference type="PANTHER" id="PTHR48417:SF1">
    <property type="entry name" value="ATP SYNTHASE F1 SUBUNIT EPSILON"/>
    <property type="match status" value="1"/>
</dbReference>
<evidence type="ECO:0000256" key="4">
    <source>
        <dbReference type="ARBA" id="ARBA00023054"/>
    </source>
</evidence>
<name>A0A4E0RTV4_FASHE</name>
<evidence type="ECO:0000256" key="6">
    <source>
        <dbReference type="SAM" id="MobiDB-lite"/>
    </source>
</evidence>
<organism evidence="7 8">
    <name type="scientific">Fasciola hepatica</name>
    <name type="common">Liver fluke</name>
    <dbReference type="NCBI Taxonomy" id="6192"/>
    <lineage>
        <taxon>Eukaryota</taxon>
        <taxon>Metazoa</taxon>
        <taxon>Spiralia</taxon>
        <taxon>Lophotrochozoa</taxon>
        <taxon>Platyhelminthes</taxon>
        <taxon>Trematoda</taxon>
        <taxon>Digenea</taxon>
        <taxon>Plagiorchiida</taxon>
        <taxon>Echinostomata</taxon>
        <taxon>Echinostomatoidea</taxon>
        <taxon>Fasciolidae</taxon>
        <taxon>Fasciola</taxon>
    </lineage>
</organism>
<proteinExistence type="inferred from homology"/>
<dbReference type="InterPro" id="IPR007648">
    <property type="entry name" value="ATPase_inhibitor_mt"/>
</dbReference>
<keyword evidence="3" id="KW-0809">Transit peptide</keyword>
<evidence type="ECO:0000256" key="1">
    <source>
        <dbReference type="ARBA" id="ARBA00004173"/>
    </source>
</evidence>
<keyword evidence="4" id="KW-0175">Coiled coil</keyword>
<comment type="similarity">
    <text evidence="2">Belongs to the ATPase inhibitor family.</text>
</comment>
<comment type="subcellular location">
    <subcellularLocation>
        <location evidence="1">Mitochondrion</location>
    </subcellularLocation>
</comment>
<feature type="compositionally biased region" description="Gly residues" evidence="6">
    <location>
        <begin position="1"/>
        <end position="19"/>
    </location>
</feature>
<protein>
    <submittedName>
        <fullName evidence="7">ATPase inhibitor mitochondrial</fullName>
    </submittedName>
</protein>
<evidence type="ECO:0000256" key="5">
    <source>
        <dbReference type="ARBA" id="ARBA00023128"/>
    </source>
</evidence>
<feature type="region of interest" description="Disordered" evidence="6">
    <location>
        <begin position="1"/>
        <end position="27"/>
    </location>
</feature>
<dbReference type="Pfam" id="PF04568">
    <property type="entry name" value="IATP"/>
    <property type="match status" value="1"/>
</dbReference>
<dbReference type="GO" id="GO:0005739">
    <property type="term" value="C:mitochondrion"/>
    <property type="evidence" value="ECO:0007669"/>
    <property type="project" value="UniProtKB-SubCell"/>
</dbReference>
<dbReference type="Gene3D" id="1.20.5.500">
    <property type="entry name" value="Single helix bin"/>
    <property type="match status" value="1"/>
</dbReference>
<dbReference type="SUPFAM" id="SSF64602">
    <property type="entry name" value="F1 ATPase inhibitor, IF1, C-terminal domain"/>
    <property type="match status" value="1"/>
</dbReference>
<reference evidence="7" key="1">
    <citation type="submission" date="2019-03" db="EMBL/GenBank/DDBJ databases">
        <title>Improved annotation for the trematode Fasciola hepatica.</title>
        <authorList>
            <person name="Choi Y.-J."/>
            <person name="Martin J."/>
            <person name="Mitreva M."/>
        </authorList>
    </citation>
    <scope>NUCLEOTIDE SEQUENCE [LARGE SCALE GENOMIC DNA]</scope>
</reference>
<dbReference type="AlphaFoldDB" id="A0A4E0RTV4"/>
<dbReference type="PANTHER" id="PTHR48417">
    <property type="entry name" value="ATP SYNTHASE F1 SUBUNIT EPSILON"/>
    <property type="match status" value="1"/>
</dbReference>
<dbReference type="GO" id="GO:0042030">
    <property type="term" value="F:ATPase inhibitor activity"/>
    <property type="evidence" value="ECO:0007669"/>
    <property type="project" value="InterPro"/>
</dbReference>
<evidence type="ECO:0000313" key="8">
    <source>
        <dbReference type="Proteomes" id="UP000230066"/>
    </source>
</evidence>
<dbReference type="Proteomes" id="UP000230066">
    <property type="component" value="Unassembled WGS sequence"/>
</dbReference>
<evidence type="ECO:0000256" key="2">
    <source>
        <dbReference type="ARBA" id="ARBA00010901"/>
    </source>
</evidence>
<keyword evidence="5" id="KW-0496">Mitochondrion</keyword>
<accession>A0A4E0RTV4</accession>
<keyword evidence="8" id="KW-1185">Reference proteome</keyword>
<dbReference type="EMBL" id="JXXN02001724">
    <property type="protein sequence ID" value="THD24207.1"/>
    <property type="molecule type" value="Genomic_DNA"/>
</dbReference>
<evidence type="ECO:0000313" key="7">
    <source>
        <dbReference type="EMBL" id="THD24207.1"/>
    </source>
</evidence>
<gene>
    <name evidence="7" type="ORF">D915_004561</name>
</gene>